<feature type="domain" description="Homogentisate 1,2-dioxygenase C-terminal" evidence="9">
    <location>
        <begin position="267"/>
        <end position="382"/>
    </location>
</feature>
<dbReference type="InterPro" id="IPR011051">
    <property type="entry name" value="RmlC_Cupin_sf"/>
</dbReference>
<dbReference type="GO" id="GO:0005737">
    <property type="term" value="C:cytoplasm"/>
    <property type="evidence" value="ECO:0007669"/>
    <property type="project" value="TreeGrafter"/>
</dbReference>
<evidence type="ECO:0000259" key="9">
    <source>
        <dbReference type="Pfam" id="PF04209"/>
    </source>
</evidence>
<accession>A0A8I1ABU5</accession>
<keyword evidence="3 8" id="KW-0479">Metal-binding</keyword>
<evidence type="ECO:0000256" key="4">
    <source>
        <dbReference type="ARBA" id="ARBA00022964"/>
    </source>
</evidence>
<proteinExistence type="inferred from homology"/>
<dbReference type="InterPro" id="IPR005708">
    <property type="entry name" value="Homogentis_dOase"/>
</dbReference>
<evidence type="ECO:0000256" key="3">
    <source>
        <dbReference type="ARBA" id="ARBA00022723"/>
    </source>
</evidence>
<reference evidence="11 12" key="1">
    <citation type="submission" date="2020-12" db="EMBL/GenBank/DDBJ databases">
        <title>WGS of Thermoactinomyces spp.</title>
        <authorList>
            <person name="Cheng K."/>
        </authorList>
    </citation>
    <scope>NUCLEOTIDE SEQUENCE [LARGE SCALE GENOMIC DNA]</scope>
    <source>
        <strain evidence="12">CICC 10671\DSM 43846</strain>
    </source>
</reference>
<comment type="caution">
    <text evidence="11">The sequence shown here is derived from an EMBL/GenBank/DDBJ whole genome shotgun (WGS) entry which is preliminary data.</text>
</comment>
<dbReference type="GO" id="GO:0046872">
    <property type="term" value="F:metal ion binding"/>
    <property type="evidence" value="ECO:0007669"/>
    <property type="project" value="UniProtKB-KW"/>
</dbReference>
<dbReference type="InterPro" id="IPR014710">
    <property type="entry name" value="RmlC-like_jellyroll"/>
</dbReference>
<dbReference type="Proteomes" id="UP000633619">
    <property type="component" value="Unassembled WGS sequence"/>
</dbReference>
<comment type="cofactor">
    <cofactor evidence="1 8">
        <name>Fe cation</name>
        <dbReference type="ChEBI" id="CHEBI:24875"/>
    </cofactor>
</comment>
<dbReference type="AlphaFoldDB" id="A0A8I1ABU5"/>
<feature type="binding site" evidence="8">
    <location>
        <position position="335"/>
    </location>
    <ligand>
        <name>homogentisate</name>
        <dbReference type="ChEBI" id="CHEBI:16169"/>
    </ligand>
</feature>
<dbReference type="SUPFAM" id="SSF51182">
    <property type="entry name" value="RmlC-like cupins"/>
    <property type="match status" value="1"/>
</dbReference>
<evidence type="ECO:0000313" key="12">
    <source>
        <dbReference type="Proteomes" id="UP000633619"/>
    </source>
</evidence>
<comment type="similarity">
    <text evidence="2">Belongs to the homogentisate dioxygenase family.</text>
</comment>
<sequence>MPFYHRLGQLPPKRHIQFRQPDGSLYREQVMGTKGFSGIQSILYHIHPPTQVREAKWIRPWSIPVEEEGAHRHRHFITFQTEAGKDPVDGRVYWLANEDVAIATVRPVEEMNYFFRNSDGDEILFVHEGEGVLETVFGDLPYSPGDYLVIPVGTTWRLNMKDQNQRFLVIESTGEITIPRRYRNEFGQLLEHSPFCERDIRVPETLNPRVEKGEFEVRVKVRGGLHAYIYDFHPFDVIGWDGYLYPWAFSIHDFEPITGSIHQPPPVHQTFAGTNFVVCSFVPRMYDYHPLAIPAPYYHSNVHSDEVLYYVKGNFMSRRGIHEGSLTLHPCGLPHGPHPNKAEESIGKERTEELAVMIDTFRPLKVTKAALGMEDRQYMYSWLPESKGGV</sequence>
<feature type="binding site" evidence="8">
    <location>
        <position position="299"/>
    </location>
    <ligand>
        <name>Fe cation</name>
        <dbReference type="ChEBI" id="CHEBI:24875"/>
    </ligand>
</feature>
<keyword evidence="12" id="KW-1185">Reference proteome</keyword>
<feature type="active site" description="Proton acceptor" evidence="7">
    <location>
        <position position="262"/>
    </location>
</feature>
<dbReference type="GO" id="GO:0004411">
    <property type="term" value="F:homogentisate 1,2-dioxygenase activity"/>
    <property type="evidence" value="ECO:0007669"/>
    <property type="project" value="InterPro"/>
</dbReference>
<evidence type="ECO:0000256" key="7">
    <source>
        <dbReference type="PIRSR" id="PIRSR605708-1"/>
    </source>
</evidence>
<evidence type="ECO:0000256" key="8">
    <source>
        <dbReference type="PIRSR" id="PIRSR605708-2"/>
    </source>
</evidence>
<keyword evidence="5" id="KW-0560">Oxidoreductase</keyword>
<evidence type="ECO:0000256" key="2">
    <source>
        <dbReference type="ARBA" id="ARBA00007757"/>
    </source>
</evidence>
<organism evidence="11 12">
    <name type="scientific">Thermoactinomyces intermedius</name>
    <dbReference type="NCBI Taxonomy" id="2024"/>
    <lineage>
        <taxon>Bacteria</taxon>
        <taxon>Bacillati</taxon>
        <taxon>Bacillota</taxon>
        <taxon>Bacilli</taxon>
        <taxon>Bacillales</taxon>
        <taxon>Thermoactinomycetaceae</taxon>
        <taxon>Thermoactinomyces</taxon>
    </lineage>
</organism>
<protein>
    <submittedName>
        <fullName evidence="11">Homogentisate 1,2-dioxygenase</fullName>
    </submittedName>
</protein>
<evidence type="ECO:0000256" key="5">
    <source>
        <dbReference type="ARBA" id="ARBA00023002"/>
    </source>
</evidence>
<evidence type="ECO:0000313" key="11">
    <source>
        <dbReference type="EMBL" id="MBH8594489.1"/>
    </source>
</evidence>
<evidence type="ECO:0000256" key="6">
    <source>
        <dbReference type="ARBA" id="ARBA00023004"/>
    </source>
</evidence>
<dbReference type="Gene3D" id="2.60.120.10">
    <property type="entry name" value="Jelly Rolls"/>
    <property type="match status" value="2"/>
</dbReference>
<dbReference type="PANTHER" id="PTHR11056">
    <property type="entry name" value="HOMOGENTISATE 1,2-DIOXYGENASE"/>
    <property type="match status" value="1"/>
</dbReference>
<feature type="binding site" evidence="8">
    <location>
        <position position="335"/>
    </location>
    <ligand>
        <name>Fe cation</name>
        <dbReference type="ChEBI" id="CHEBI:24875"/>
    </ligand>
</feature>
<dbReference type="RefSeq" id="WP_181731735.1">
    <property type="nucleotide sequence ID" value="NZ_JACEIR010000003.1"/>
</dbReference>
<evidence type="ECO:0000259" key="10">
    <source>
        <dbReference type="Pfam" id="PF20510"/>
    </source>
</evidence>
<feature type="binding site" evidence="8">
    <location>
        <position position="305"/>
    </location>
    <ligand>
        <name>Fe cation</name>
        <dbReference type="ChEBI" id="CHEBI:24875"/>
    </ligand>
</feature>
<gene>
    <name evidence="11" type="ORF">I8U20_03995</name>
</gene>
<keyword evidence="6 8" id="KW-0408">Iron</keyword>
<dbReference type="Pfam" id="PF20510">
    <property type="entry name" value="HgmA_N"/>
    <property type="match status" value="1"/>
</dbReference>
<keyword evidence="4 11" id="KW-0223">Dioxygenase</keyword>
<dbReference type="InterPro" id="IPR046451">
    <property type="entry name" value="HgmA_C"/>
</dbReference>
<evidence type="ECO:0000256" key="1">
    <source>
        <dbReference type="ARBA" id="ARBA00001962"/>
    </source>
</evidence>
<dbReference type="GO" id="GO:0006570">
    <property type="term" value="P:tyrosine metabolic process"/>
    <property type="evidence" value="ECO:0007669"/>
    <property type="project" value="InterPro"/>
</dbReference>
<dbReference type="InterPro" id="IPR046452">
    <property type="entry name" value="HgmA_N"/>
</dbReference>
<dbReference type="GO" id="GO:0006559">
    <property type="term" value="P:L-phenylalanine catabolic process"/>
    <property type="evidence" value="ECO:0007669"/>
    <property type="project" value="InterPro"/>
</dbReference>
<dbReference type="Pfam" id="PF04209">
    <property type="entry name" value="HgmA_C"/>
    <property type="match status" value="1"/>
</dbReference>
<dbReference type="PANTHER" id="PTHR11056:SF0">
    <property type="entry name" value="HOMOGENTISATE 1,2-DIOXYGENASE"/>
    <property type="match status" value="1"/>
</dbReference>
<dbReference type="EMBL" id="JAECVW010000002">
    <property type="protein sequence ID" value="MBH8594489.1"/>
    <property type="molecule type" value="Genomic_DNA"/>
</dbReference>
<name>A0A8I1ABU5_THEIN</name>
<feature type="domain" description="Homogentisate 1,2-dioxygenase N-terminal" evidence="10">
    <location>
        <begin position="97"/>
        <end position="249"/>
    </location>
</feature>